<evidence type="ECO:0000259" key="14">
    <source>
        <dbReference type="Pfam" id="PF01729"/>
    </source>
</evidence>
<evidence type="ECO:0000313" key="16">
    <source>
        <dbReference type="EMBL" id="TYB30334.1"/>
    </source>
</evidence>
<comment type="subunit">
    <text evidence="4">Hexamer formed by 3 homodimers.</text>
</comment>
<evidence type="ECO:0000256" key="1">
    <source>
        <dbReference type="ARBA" id="ARBA00003237"/>
    </source>
</evidence>
<evidence type="ECO:0000256" key="13">
    <source>
        <dbReference type="PIRSR" id="PIRSR006250-1"/>
    </source>
</evidence>
<dbReference type="Gene3D" id="3.90.1170.20">
    <property type="entry name" value="Quinolinate phosphoribosyl transferase, N-terminal domain"/>
    <property type="match status" value="1"/>
</dbReference>
<feature type="domain" description="Quinolinate phosphoribosyl transferase N-terminal" evidence="15">
    <location>
        <begin position="26"/>
        <end position="110"/>
    </location>
</feature>
<keyword evidence="17" id="KW-1185">Reference proteome</keyword>
<evidence type="ECO:0000313" key="17">
    <source>
        <dbReference type="Proteomes" id="UP000324143"/>
    </source>
</evidence>
<dbReference type="AlphaFoldDB" id="A0A5D0M9B3"/>
<dbReference type="Pfam" id="PF02749">
    <property type="entry name" value="QRPTase_N"/>
    <property type="match status" value="1"/>
</dbReference>
<dbReference type="InterPro" id="IPR027277">
    <property type="entry name" value="NadC/ModD"/>
</dbReference>
<evidence type="ECO:0000256" key="6">
    <source>
        <dbReference type="ARBA" id="ARBA00022642"/>
    </source>
</evidence>
<sequence length="283" mass="31839">MGLNPDKILHLIDWALKEDLGENLEDITTDNLSADIDQTAVLINKEPLVVAGIKIVEYVYKRIDDRVEIRYMVEDGEYIKNKKTLVEIKGRASSLLKGERIALNFFQRMCGIATKTRDLVKHLNNKNIKIADTRKTVPGYRYIDKYSVRMGGGINHRLNLNDMVMIKDNHKSIEGGLKKAYKKIKNSVPLSKKIDVEVETIYEAEEAAKLGADIIMLDNMTNEQIKKSAKIIRGINENIIIEVSGGIDRNRLRGLTDLDIDVISMGALTHSVSASDISMKISN</sequence>
<evidence type="ECO:0000259" key="15">
    <source>
        <dbReference type="Pfam" id="PF02749"/>
    </source>
</evidence>
<evidence type="ECO:0000256" key="5">
    <source>
        <dbReference type="ARBA" id="ARBA00011944"/>
    </source>
</evidence>
<dbReference type="Proteomes" id="UP000324143">
    <property type="component" value="Unassembled WGS sequence"/>
</dbReference>
<dbReference type="GO" id="GO:0009435">
    <property type="term" value="P:NAD+ biosynthetic process"/>
    <property type="evidence" value="ECO:0007669"/>
    <property type="project" value="UniProtKB-UniPathway"/>
</dbReference>
<evidence type="ECO:0000256" key="2">
    <source>
        <dbReference type="ARBA" id="ARBA00004893"/>
    </source>
</evidence>
<feature type="binding site" evidence="13">
    <location>
        <position position="100"/>
    </location>
    <ligand>
        <name>substrate</name>
    </ligand>
</feature>
<dbReference type="PANTHER" id="PTHR32179:SF3">
    <property type="entry name" value="NICOTINATE-NUCLEOTIDE PYROPHOSPHORYLASE [CARBOXYLATING]"/>
    <property type="match status" value="1"/>
</dbReference>
<dbReference type="Gene3D" id="3.20.20.70">
    <property type="entry name" value="Aldolase class I"/>
    <property type="match status" value="1"/>
</dbReference>
<comment type="similarity">
    <text evidence="3 12">Belongs to the NadC/ModD family.</text>
</comment>
<dbReference type="InterPro" id="IPR037128">
    <property type="entry name" value="Quinolinate_PRibosylTase_N_sf"/>
</dbReference>
<dbReference type="InterPro" id="IPR002638">
    <property type="entry name" value="Quinolinate_PRibosylTrfase_C"/>
</dbReference>
<dbReference type="EC" id="2.4.2.19" evidence="5"/>
<dbReference type="UniPathway" id="UPA00253">
    <property type="reaction ID" value="UER00331"/>
</dbReference>
<feature type="binding site" evidence="13">
    <location>
        <begin position="133"/>
        <end position="135"/>
    </location>
    <ligand>
        <name>substrate</name>
    </ligand>
</feature>
<feature type="binding site" evidence="13">
    <location>
        <position position="218"/>
    </location>
    <ligand>
        <name>substrate</name>
    </ligand>
</feature>
<evidence type="ECO:0000256" key="11">
    <source>
        <dbReference type="ARBA" id="ARBA00069173"/>
    </source>
</evidence>
<feature type="binding site" evidence="13">
    <location>
        <begin position="244"/>
        <end position="246"/>
    </location>
    <ligand>
        <name>substrate</name>
    </ligand>
</feature>
<keyword evidence="7 12" id="KW-0328">Glycosyltransferase</keyword>
<reference evidence="16" key="1">
    <citation type="submission" date="2019-08" db="EMBL/GenBank/DDBJ databases">
        <title>Genomic characterization of a novel candidate phylum (ARYD3) from a high temperature, high salinity tertiary oil reservoir in north central Oklahoma, USA.</title>
        <authorList>
            <person name="Youssef N.H."/>
            <person name="Yadav A."/>
            <person name="Elshahed M.S."/>
        </authorList>
    </citation>
    <scope>NUCLEOTIDE SEQUENCE [LARGE SCALE GENOMIC DNA]</scope>
    <source>
        <strain evidence="16">ARYD3</strain>
    </source>
</reference>
<dbReference type="InterPro" id="IPR013785">
    <property type="entry name" value="Aldolase_TIM"/>
</dbReference>
<dbReference type="InterPro" id="IPR022412">
    <property type="entry name" value="Quinolinate_PRibosylTrfase_N"/>
</dbReference>
<dbReference type="InterPro" id="IPR004393">
    <property type="entry name" value="NadC"/>
</dbReference>
<protein>
    <recommendedName>
        <fullName evidence="11">Probable nicotinate-nucleotide pyrophosphorylase [carboxylating]</fullName>
        <ecNumber evidence="5">2.4.2.19</ecNumber>
    </recommendedName>
    <alternativeName>
        <fullName evidence="9">Quinolinate phosphoribosyltransferase [decarboxylating]</fullName>
    </alternativeName>
</protein>
<evidence type="ECO:0000256" key="10">
    <source>
        <dbReference type="ARBA" id="ARBA00047445"/>
    </source>
</evidence>
<dbReference type="NCBIfam" id="TIGR00078">
    <property type="entry name" value="nadC"/>
    <property type="match status" value="1"/>
</dbReference>
<dbReference type="CDD" id="cd01572">
    <property type="entry name" value="QPRTase"/>
    <property type="match status" value="1"/>
</dbReference>
<dbReference type="FunFam" id="3.20.20.70:FF:000030">
    <property type="entry name" value="Nicotinate-nucleotide pyrophosphorylase, carboxylating"/>
    <property type="match status" value="1"/>
</dbReference>
<proteinExistence type="inferred from homology"/>
<feature type="binding site" evidence="13">
    <location>
        <position position="167"/>
    </location>
    <ligand>
        <name>substrate</name>
    </ligand>
</feature>
<keyword evidence="6" id="KW-0662">Pyridine nucleotide biosynthesis</keyword>
<dbReference type="PIRSF" id="PIRSF006250">
    <property type="entry name" value="NadC_ModD"/>
    <property type="match status" value="1"/>
</dbReference>
<feature type="binding site" evidence="13">
    <location>
        <position position="197"/>
    </location>
    <ligand>
        <name>substrate</name>
    </ligand>
</feature>
<feature type="domain" description="Quinolinate phosphoribosyl transferase C-terminal" evidence="14">
    <location>
        <begin position="112"/>
        <end position="280"/>
    </location>
</feature>
<dbReference type="GO" id="GO:0004514">
    <property type="term" value="F:nicotinate-nucleotide diphosphorylase (carboxylating) activity"/>
    <property type="evidence" value="ECO:0007669"/>
    <property type="project" value="UniProtKB-EC"/>
</dbReference>
<feature type="binding site" evidence="13">
    <location>
        <begin position="265"/>
        <end position="267"/>
    </location>
    <ligand>
        <name>substrate</name>
    </ligand>
</feature>
<organism evidence="16 17">
    <name type="scientific">Candidatus Mcinerneyibacterium aminivorans</name>
    <dbReference type="NCBI Taxonomy" id="2703815"/>
    <lineage>
        <taxon>Bacteria</taxon>
        <taxon>Candidatus Macinerneyibacteriota</taxon>
        <taxon>Candidatus Mcinerneyibacteria</taxon>
        <taxon>Candidatus Mcinerneyibacteriales</taxon>
        <taxon>Candidatus Mcinerneyibacteriaceae</taxon>
        <taxon>Candidatus Mcinerneyibacterium</taxon>
    </lineage>
</organism>
<evidence type="ECO:0000256" key="7">
    <source>
        <dbReference type="ARBA" id="ARBA00022676"/>
    </source>
</evidence>
<accession>A0A5D0M9B3</accession>
<evidence type="ECO:0000256" key="9">
    <source>
        <dbReference type="ARBA" id="ARBA00033102"/>
    </source>
</evidence>
<evidence type="ECO:0000256" key="8">
    <source>
        <dbReference type="ARBA" id="ARBA00022679"/>
    </source>
</evidence>
<dbReference type="Pfam" id="PF01729">
    <property type="entry name" value="QRPTase_C"/>
    <property type="match status" value="1"/>
</dbReference>
<dbReference type="PANTHER" id="PTHR32179">
    <property type="entry name" value="NICOTINATE-NUCLEOTIDE PYROPHOSPHORYLASE [CARBOXYLATING]"/>
    <property type="match status" value="1"/>
</dbReference>
<comment type="pathway">
    <text evidence="2">Cofactor biosynthesis; NAD(+) biosynthesis; nicotinate D-ribonucleotide from quinolinate: step 1/1.</text>
</comment>
<gene>
    <name evidence="16" type="primary">nadC</name>
    <name evidence="16" type="ORF">FXF47_09775</name>
</gene>
<name>A0A5D0M9B3_9BACT</name>
<dbReference type="SUPFAM" id="SSF54675">
    <property type="entry name" value="Nicotinate/Quinolinate PRTase N-terminal domain-like"/>
    <property type="match status" value="1"/>
</dbReference>
<evidence type="ECO:0000256" key="12">
    <source>
        <dbReference type="PIRNR" id="PIRNR006250"/>
    </source>
</evidence>
<comment type="catalytic activity">
    <reaction evidence="10">
        <text>nicotinate beta-D-ribonucleotide + CO2 + diphosphate = quinolinate + 5-phospho-alpha-D-ribose 1-diphosphate + 2 H(+)</text>
        <dbReference type="Rhea" id="RHEA:12733"/>
        <dbReference type="ChEBI" id="CHEBI:15378"/>
        <dbReference type="ChEBI" id="CHEBI:16526"/>
        <dbReference type="ChEBI" id="CHEBI:29959"/>
        <dbReference type="ChEBI" id="CHEBI:33019"/>
        <dbReference type="ChEBI" id="CHEBI:57502"/>
        <dbReference type="ChEBI" id="CHEBI:58017"/>
        <dbReference type="EC" id="2.4.2.19"/>
    </reaction>
</comment>
<dbReference type="EMBL" id="VSIX01000140">
    <property type="protein sequence ID" value="TYB30334.1"/>
    <property type="molecule type" value="Genomic_DNA"/>
</dbReference>
<evidence type="ECO:0000256" key="4">
    <source>
        <dbReference type="ARBA" id="ARBA00011218"/>
    </source>
</evidence>
<dbReference type="FunFam" id="3.90.1170.20:FF:000001">
    <property type="entry name" value="Nicotinate-nucleotide diphosphorylase (Carboxylating)"/>
    <property type="match status" value="1"/>
</dbReference>
<comment type="caution">
    <text evidence="16">The sequence shown here is derived from an EMBL/GenBank/DDBJ whole genome shotgun (WGS) entry which is preliminary data.</text>
</comment>
<comment type="function">
    <text evidence="1">Involved in the catabolism of quinolinic acid (QA).</text>
</comment>
<feature type="binding site" evidence="13">
    <location>
        <position position="157"/>
    </location>
    <ligand>
        <name>substrate</name>
    </ligand>
</feature>
<evidence type="ECO:0000256" key="3">
    <source>
        <dbReference type="ARBA" id="ARBA00009400"/>
    </source>
</evidence>
<dbReference type="InterPro" id="IPR036068">
    <property type="entry name" value="Nicotinate_pribotase-like_C"/>
</dbReference>
<keyword evidence="8 12" id="KW-0808">Transferase</keyword>
<dbReference type="GO" id="GO:0034213">
    <property type="term" value="P:quinolinate catabolic process"/>
    <property type="evidence" value="ECO:0007669"/>
    <property type="project" value="TreeGrafter"/>
</dbReference>
<dbReference type="GO" id="GO:0005737">
    <property type="term" value="C:cytoplasm"/>
    <property type="evidence" value="ECO:0007669"/>
    <property type="project" value="TreeGrafter"/>
</dbReference>
<dbReference type="SUPFAM" id="SSF51690">
    <property type="entry name" value="Nicotinate/Quinolinate PRTase C-terminal domain-like"/>
    <property type="match status" value="1"/>
</dbReference>